<organism evidence="2 3">
    <name type="scientific">Aphanomyces stellatus</name>
    <dbReference type="NCBI Taxonomy" id="120398"/>
    <lineage>
        <taxon>Eukaryota</taxon>
        <taxon>Sar</taxon>
        <taxon>Stramenopiles</taxon>
        <taxon>Oomycota</taxon>
        <taxon>Saprolegniomycetes</taxon>
        <taxon>Saprolegniales</taxon>
        <taxon>Verrucalvaceae</taxon>
        <taxon>Aphanomyces</taxon>
    </lineage>
</organism>
<reference evidence="1" key="2">
    <citation type="submission" date="2019-06" db="EMBL/GenBank/DDBJ databases">
        <title>Genomics analysis of Aphanomyces spp. identifies a new class of oomycete effector associated with host adaptation.</title>
        <authorList>
            <person name="Gaulin E."/>
        </authorList>
    </citation>
    <scope>NUCLEOTIDE SEQUENCE</scope>
    <source>
        <strain evidence="1">CBS 578.67</strain>
    </source>
</reference>
<protein>
    <submittedName>
        <fullName evidence="2">Aste57867_25001 protein</fullName>
    </submittedName>
</protein>
<accession>A0A485LRZ5</accession>
<evidence type="ECO:0000313" key="2">
    <source>
        <dbReference type="EMBL" id="VFU01632.1"/>
    </source>
</evidence>
<dbReference type="EMBL" id="CAADRA010007505">
    <property type="protein sequence ID" value="VFU01632.1"/>
    <property type="molecule type" value="Genomic_DNA"/>
</dbReference>
<dbReference type="EMBL" id="VJMH01007479">
    <property type="protein sequence ID" value="KAF0682913.1"/>
    <property type="molecule type" value="Genomic_DNA"/>
</dbReference>
<gene>
    <name evidence="2" type="primary">Aste57867_25001</name>
    <name evidence="1" type="ORF">As57867_024923</name>
    <name evidence="2" type="ORF">ASTE57867_25001</name>
</gene>
<dbReference type="OrthoDB" id="78258at2759"/>
<sequence>MLRAALRCRRHFSHSPPTIFLHISPCGDWWTGGSMYAAKHLPSDYVKSLPLPVDFDESTLEDLPSLAFTRMYDSGMLDKALVVDGEHEPREN</sequence>
<evidence type="ECO:0000313" key="1">
    <source>
        <dbReference type="EMBL" id="KAF0682913.1"/>
    </source>
</evidence>
<dbReference type="Proteomes" id="UP000332933">
    <property type="component" value="Unassembled WGS sequence"/>
</dbReference>
<dbReference type="AlphaFoldDB" id="A0A485LRZ5"/>
<reference evidence="2 3" key="1">
    <citation type="submission" date="2019-03" db="EMBL/GenBank/DDBJ databases">
        <authorList>
            <person name="Gaulin E."/>
            <person name="Dumas B."/>
        </authorList>
    </citation>
    <scope>NUCLEOTIDE SEQUENCE [LARGE SCALE GENOMIC DNA]</scope>
    <source>
        <strain evidence="2">CBS 568.67</strain>
    </source>
</reference>
<keyword evidence="3" id="KW-1185">Reference proteome</keyword>
<name>A0A485LRZ5_9STRA</name>
<evidence type="ECO:0000313" key="3">
    <source>
        <dbReference type="Proteomes" id="UP000332933"/>
    </source>
</evidence>
<proteinExistence type="predicted"/>